<dbReference type="Proteomes" id="UP001431209">
    <property type="component" value="Unassembled WGS sequence"/>
</dbReference>
<reference evidence="4 5" key="1">
    <citation type="submission" date="2024-03" db="EMBL/GenBank/DDBJ databases">
        <title>The Acrasis kona genome and developmental transcriptomes reveal deep origins of eukaryotic multicellular pathways.</title>
        <authorList>
            <person name="Sheikh S."/>
            <person name="Fu C.-J."/>
            <person name="Brown M.W."/>
            <person name="Baldauf S.L."/>
        </authorList>
    </citation>
    <scope>NUCLEOTIDE SEQUENCE [LARGE SCALE GENOMIC DNA]</scope>
    <source>
        <strain evidence="4 5">ATCC MYA-3509</strain>
    </source>
</reference>
<dbReference type="PANTHER" id="PTHR48038:SF1">
    <property type="entry name" value="RIBONUCLEOPROTEIN RB97D"/>
    <property type="match status" value="1"/>
</dbReference>
<name>A0AAW2ZHN9_9EUKA</name>
<evidence type="ECO:0000313" key="4">
    <source>
        <dbReference type="EMBL" id="KAL0488839.1"/>
    </source>
</evidence>
<feature type="region of interest" description="Disordered" evidence="2">
    <location>
        <begin position="83"/>
        <end position="114"/>
    </location>
</feature>
<gene>
    <name evidence="4" type="ORF">AKO1_013107</name>
</gene>
<dbReference type="AlphaFoldDB" id="A0AAW2ZHN9"/>
<organism evidence="4 5">
    <name type="scientific">Acrasis kona</name>
    <dbReference type="NCBI Taxonomy" id="1008807"/>
    <lineage>
        <taxon>Eukaryota</taxon>
        <taxon>Discoba</taxon>
        <taxon>Heterolobosea</taxon>
        <taxon>Tetramitia</taxon>
        <taxon>Eutetramitia</taxon>
        <taxon>Acrasidae</taxon>
        <taxon>Acrasis</taxon>
    </lineage>
</organism>
<dbReference type="PANTHER" id="PTHR48038">
    <property type="entry name" value="RIBONUCLEOPROTEIN RB97D"/>
    <property type="match status" value="1"/>
</dbReference>
<keyword evidence="1" id="KW-0694">RNA-binding</keyword>
<dbReference type="InterPro" id="IPR012677">
    <property type="entry name" value="Nucleotide-bd_a/b_plait_sf"/>
</dbReference>
<dbReference type="SUPFAM" id="SSF54928">
    <property type="entry name" value="RNA-binding domain, RBD"/>
    <property type="match status" value="1"/>
</dbReference>
<keyword evidence="5" id="KW-1185">Reference proteome</keyword>
<evidence type="ECO:0000256" key="1">
    <source>
        <dbReference type="PROSITE-ProRule" id="PRU00176"/>
    </source>
</evidence>
<comment type="caution">
    <text evidence="4">The sequence shown here is derived from an EMBL/GenBank/DDBJ whole genome shotgun (WGS) entry which is preliminary data.</text>
</comment>
<dbReference type="GO" id="GO:0003723">
    <property type="term" value="F:RNA binding"/>
    <property type="evidence" value="ECO:0007669"/>
    <property type="project" value="UniProtKB-UniRule"/>
</dbReference>
<proteinExistence type="predicted"/>
<dbReference type="InterPro" id="IPR000504">
    <property type="entry name" value="RRM_dom"/>
</dbReference>
<dbReference type="Pfam" id="PF00076">
    <property type="entry name" value="RRM_1"/>
    <property type="match status" value="1"/>
</dbReference>
<dbReference type="Gene3D" id="3.30.70.330">
    <property type="match status" value="1"/>
</dbReference>
<dbReference type="CDD" id="cd00590">
    <property type="entry name" value="RRM_SF"/>
    <property type="match status" value="1"/>
</dbReference>
<sequence>MAQDARSNLYVGRIPQEWSRETLMDLFSGFGPISSLTKLPFRDYGLIRYASYISADKAIKAMNGREFEDKKIIVKVADNPAKDAQRNYNNNYNQDAYNLDSYSHNSSLENKRDSPYLDSREYRLKLKDLRSKEIDGRRSPIDVVENAFFAELQKQKTDANPQVQENNLSDDFGSSYINAVLDDYISLK</sequence>
<evidence type="ECO:0000256" key="2">
    <source>
        <dbReference type="SAM" id="MobiDB-lite"/>
    </source>
</evidence>
<evidence type="ECO:0000313" key="5">
    <source>
        <dbReference type="Proteomes" id="UP001431209"/>
    </source>
</evidence>
<dbReference type="InterPro" id="IPR035979">
    <property type="entry name" value="RBD_domain_sf"/>
</dbReference>
<feature type="compositionally biased region" description="Low complexity" evidence="2">
    <location>
        <begin position="86"/>
        <end position="98"/>
    </location>
</feature>
<feature type="domain" description="RRM" evidence="3">
    <location>
        <begin position="7"/>
        <end position="79"/>
    </location>
</feature>
<dbReference type="SMART" id="SM00360">
    <property type="entry name" value="RRM"/>
    <property type="match status" value="1"/>
</dbReference>
<dbReference type="PROSITE" id="PS50102">
    <property type="entry name" value="RRM"/>
    <property type="match status" value="1"/>
</dbReference>
<protein>
    <recommendedName>
        <fullName evidence="3">RRM domain-containing protein</fullName>
    </recommendedName>
</protein>
<dbReference type="EMBL" id="JAOPGA020001480">
    <property type="protein sequence ID" value="KAL0488839.1"/>
    <property type="molecule type" value="Genomic_DNA"/>
</dbReference>
<evidence type="ECO:0000259" key="3">
    <source>
        <dbReference type="PROSITE" id="PS50102"/>
    </source>
</evidence>
<accession>A0AAW2ZHN9</accession>